<keyword evidence="2" id="KW-1185">Reference proteome</keyword>
<comment type="caution">
    <text evidence="1">The sequence shown here is derived from an EMBL/GenBank/DDBJ whole genome shotgun (WGS) entry which is preliminary data.</text>
</comment>
<organism evidence="1 2">
    <name type="scientific">Euphydryas editha</name>
    <name type="common">Edith's checkerspot</name>
    <dbReference type="NCBI Taxonomy" id="104508"/>
    <lineage>
        <taxon>Eukaryota</taxon>
        <taxon>Metazoa</taxon>
        <taxon>Ecdysozoa</taxon>
        <taxon>Arthropoda</taxon>
        <taxon>Hexapoda</taxon>
        <taxon>Insecta</taxon>
        <taxon>Pterygota</taxon>
        <taxon>Neoptera</taxon>
        <taxon>Endopterygota</taxon>
        <taxon>Lepidoptera</taxon>
        <taxon>Glossata</taxon>
        <taxon>Ditrysia</taxon>
        <taxon>Papilionoidea</taxon>
        <taxon>Nymphalidae</taxon>
        <taxon>Nymphalinae</taxon>
        <taxon>Euphydryas</taxon>
    </lineage>
</organism>
<dbReference type="EMBL" id="CAKOGL010000025">
    <property type="protein sequence ID" value="CAH2102899.1"/>
    <property type="molecule type" value="Genomic_DNA"/>
</dbReference>
<accession>A0AAU9UWF9</accession>
<evidence type="ECO:0000313" key="2">
    <source>
        <dbReference type="Proteomes" id="UP001153954"/>
    </source>
</evidence>
<proteinExistence type="predicted"/>
<protein>
    <submittedName>
        <fullName evidence="1">Uncharacterized protein</fullName>
    </submittedName>
</protein>
<dbReference type="AlphaFoldDB" id="A0AAU9UWF9"/>
<sequence length="123" mass="14258">MRAHPVTKNRLPEVNCQRPYTGSRPITEVEQRRARSVHGWVSYSKTYNVSSIRDANINDYQSKRRDLTPCEAIHLVCINTTAYISLRKRQLDFFVSHCITLKHSSLTRDNMLTGQCKYDKISA</sequence>
<dbReference type="Proteomes" id="UP001153954">
    <property type="component" value="Unassembled WGS sequence"/>
</dbReference>
<reference evidence="1" key="1">
    <citation type="submission" date="2022-03" db="EMBL/GenBank/DDBJ databases">
        <authorList>
            <person name="Tunstrom K."/>
        </authorList>
    </citation>
    <scope>NUCLEOTIDE SEQUENCE</scope>
</reference>
<evidence type="ECO:0000313" key="1">
    <source>
        <dbReference type="EMBL" id="CAH2102899.1"/>
    </source>
</evidence>
<name>A0AAU9UWF9_EUPED</name>
<gene>
    <name evidence="1" type="ORF">EEDITHA_LOCUS17470</name>
</gene>